<evidence type="ECO:0000256" key="10">
    <source>
        <dbReference type="ARBA" id="ARBA00044881"/>
    </source>
</evidence>
<evidence type="ECO:0000256" key="23">
    <source>
        <dbReference type="ARBA" id="ARBA00045709"/>
    </source>
</evidence>
<evidence type="ECO:0000256" key="2">
    <source>
        <dbReference type="ARBA" id="ARBA00008335"/>
    </source>
</evidence>
<evidence type="ECO:0000313" key="27">
    <source>
        <dbReference type="EMBL" id="CAL6023233.1"/>
    </source>
</evidence>
<comment type="catalytic activity">
    <reaction evidence="9">
        <text>L-histidyl-glycine(out) = L-histidyl-glycine(in)</text>
        <dbReference type="Rhea" id="RHEA:79395"/>
        <dbReference type="ChEBI" id="CHEBI:229957"/>
    </reaction>
</comment>
<name>A0AA86NRP6_9EUKA</name>
<evidence type="ECO:0000256" key="5">
    <source>
        <dbReference type="ARBA" id="ARBA00022989"/>
    </source>
</evidence>
<feature type="transmembrane region" description="Helical" evidence="25">
    <location>
        <begin position="72"/>
        <end position="91"/>
    </location>
</feature>
<gene>
    <name evidence="26" type="ORF">HINF_LOCUS11664</name>
    <name evidence="27" type="ORF">HINF_LOCUS29032</name>
</gene>
<comment type="catalytic activity">
    <reaction evidence="8">
        <text>L-lysyl-L-alanine(out) = L-lysyl-L-alanine(in)</text>
        <dbReference type="Rhea" id="RHEA:79399"/>
        <dbReference type="ChEBI" id="CHEBI:229954"/>
    </reaction>
</comment>
<dbReference type="InterPro" id="IPR036259">
    <property type="entry name" value="MFS_trans_sf"/>
</dbReference>
<evidence type="ECO:0000256" key="6">
    <source>
        <dbReference type="ARBA" id="ARBA00023136"/>
    </source>
</evidence>
<evidence type="ECO:0000256" key="18">
    <source>
        <dbReference type="ARBA" id="ARBA00044912"/>
    </source>
</evidence>
<evidence type="ECO:0000256" key="8">
    <source>
        <dbReference type="ARBA" id="ARBA00044876"/>
    </source>
</evidence>
<comment type="catalytic activity">
    <reaction evidence="19">
        <text>L-alanyl-L-lysine(out) = L-alanyl-L-lysine(in)</text>
        <dbReference type="Rhea" id="RHEA:79415"/>
        <dbReference type="ChEBI" id="CHEBI:192470"/>
    </reaction>
</comment>
<dbReference type="InterPro" id="IPR052187">
    <property type="entry name" value="MFSD1"/>
</dbReference>
<keyword evidence="28" id="KW-1185">Reference proteome</keyword>
<comment type="catalytic activity">
    <reaction evidence="12">
        <text>L-lysyl-L-alpha-amino acid(out) = L-lysyl-L-alpha-amino acid(in)</text>
        <dbReference type="Rhea" id="RHEA:79387"/>
        <dbReference type="ChEBI" id="CHEBI:229965"/>
    </reaction>
</comment>
<protein>
    <recommendedName>
        <fullName evidence="21">Lysosomal dipeptide transporter MFSD1</fullName>
    </recommendedName>
    <alternativeName>
        <fullName evidence="22">Major facilitator superfamily domain-containing protein 1</fullName>
    </alternativeName>
</protein>
<evidence type="ECO:0000256" key="11">
    <source>
        <dbReference type="ARBA" id="ARBA00044884"/>
    </source>
</evidence>
<dbReference type="AlphaFoldDB" id="A0AA86NRP6"/>
<feature type="transmembrane region" description="Helical" evidence="25">
    <location>
        <begin position="134"/>
        <end position="153"/>
    </location>
</feature>
<organism evidence="26">
    <name type="scientific">Hexamita inflata</name>
    <dbReference type="NCBI Taxonomy" id="28002"/>
    <lineage>
        <taxon>Eukaryota</taxon>
        <taxon>Metamonada</taxon>
        <taxon>Diplomonadida</taxon>
        <taxon>Hexamitidae</taxon>
        <taxon>Hexamitinae</taxon>
        <taxon>Hexamita</taxon>
    </lineage>
</organism>
<dbReference type="Gene3D" id="1.20.1250.20">
    <property type="entry name" value="MFS general substrate transporter like domains"/>
    <property type="match status" value="1"/>
</dbReference>
<feature type="transmembrane region" description="Helical" evidence="25">
    <location>
        <begin position="165"/>
        <end position="185"/>
    </location>
</feature>
<reference evidence="27 28" key="2">
    <citation type="submission" date="2024-07" db="EMBL/GenBank/DDBJ databases">
        <authorList>
            <person name="Akdeniz Z."/>
        </authorList>
    </citation>
    <scope>NUCLEOTIDE SEQUENCE [LARGE SCALE GENOMIC DNA]</scope>
</reference>
<comment type="catalytic activity">
    <reaction evidence="10">
        <text>L-alpha-aminoacyl-L-arginine(out) = L-alpha-aminoacyl-L-arginine(in)</text>
        <dbReference type="Rhea" id="RHEA:79367"/>
        <dbReference type="ChEBI" id="CHEBI:229968"/>
    </reaction>
</comment>
<proteinExistence type="inferred from homology"/>
<dbReference type="InterPro" id="IPR011701">
    <property type="entry name" value="MFS"/>
</dbReference>
<evidence type="ECO:0000256" key="25">
    <source>
        <dbReference type="SAM" id="Phobius"/>
    </source>
</evidence>
<dbReference type="GO" id="GO:0022857">
    <property type="term" value="F:transmembrane transporter activity"/>
    <property type="evidence" value="ECO:0007669"/>
    <property type="project" value="InterPro"/>
</dbReference>
<dbReference type="GO" id="GO:0005765">
    <property type="term" value="C:lysosomal membrane"/>
    <property type="evidence" value="ECO:0007669"/>
    <property type="project" value="UniProtKB-SubCell"/>
</dbReference>
<evidence type="ECO:0000256" key="13">
    <source>
        <dbReference type="ARBA" id="ARBA00044893"/>
    </source>
</evidence>
<feature type="transmembrane region" description="Helical" evidence="25">
    <location>
        <begin position="326"/>
        <end position="344"/>
    </location>
</feature>
<keyword evidence="7" id="KW-0458">Lysosome</keyword>
<feature type="transmembrane region" description="Helical" evidence="25">
    <location>
        <begin position="297"/>
        <end position="320"/>
    </location>
</feature>
<evidence type="ECO:0000256" key="14">
    <source>
        <dbReference type="ARBA" id="ARBA00044898"/>
    </source>
</evidence>
<dbReference type="Proteomes" id="UP001642409">
    <property type="component" value="Unassembled WGS sequence"/>
</dbReference>
<evidence type="ECO:0000256" key="4">
    <source>
        <dbReference type="ARBA" id="ARBA00022692"/>
    </source>
</evidence>
<keyword evidence="3" id="KW-0813">Transport</keyword>
<keyword evidence="5 25" id="KW-1133">Transmembrane helix</keyword>
<comment type="function">
    <text evidence="23">Lysosomal dipeptide uniporter that selectively exports lysine, arginine or histidine-containing dipeptides with a net positive charge from the lysosome lumen into the cytosol. Could play a role in a specific type of protein O-glycosylation indirectly regulating macrophages migration and tissue invasion. Also essential for liver homeostasis.</text>
</comment>
<feature type="transmembrane region" description="Helical" evidence="25">
    <location>
        <begin position="267"/>
        <end position="290"/>
    </location>
</feature>
<comment type="catalytic activity">
    <reaction evidence="17">
        <text>L-arginyl-glycine(out) = L-arginyl-glycine(in)</text>
        <dbReference type="Rhea" id="RHEA:79391"/>
        <dbReference type="ChEBI" id="CHEBI:229955"/>
    </reaction>
</comment>
<evidence type="ECO:0000256" key="19">
    <source>
        <dbReference type="ARBA" id="ARBA00044919"/>
    </source>
</evidence>
<evidence type="ECO:0000313" key="28">
    <source>
        <dbReference type="Proteomes" id="UP001642409"/>
    </source>
</evidence>
<evidence type="ECO:0000256" key="12">
    <source>
        <dbReference type="ARBA" id="ARBA00044891"/>
    </source>
</evidence>
<accession>A0AA86NRP6</accession>
<comment type="subunit">
    <text evidence="24">Homodimer. Interacts with lysosomal protein GLMP (via lumenal domain); the interaction starts while both proteins are still in the endoplasmic reticulum and is required for stabilization of MFSD1 in lysosomes but has no direct effect on its targeting to lysosomes or transporter activity.</text>
</comment>
<comment type="catalytic activity">
    <reaction evidence="20">
        <text>L-lysyl-glycine(out) = L-lysyl-glycine(in)</text>
        <dbReference type="Rhea" id="RHEA:79407"/>
        <dbReference type="ChEBI" id="CHEBI:191202"/>
    </reaction>
</comment>
<evidence type="ECO:0000256" key="22">
    <source>
        <dbReference type="ARBA" id="ARBA00045018"/>
    </source>
</evidence>
<evidence type="ECO:0000256" key="24">
    <source>
        <dbReference type="ARBA" id="ARBA00046376"/>
    </source>
</evidence>
<comment type="catalytic activity">
    <reaction evidence="16">
        <text>L-lysyl-L-lysine(out) = L-lysyl-L-lysine(in)</text>
        <dbReference type="Rhea" id="RHEA:79403"/>
        <dbReference type="ChEBI" id="CHEBI:229956"/>
    </reaction>
</comment>
<evidence type="ECO:0000256" key="16">
    <source>
        <dbReference type="ARBA" id="ARBA00044900"/>
    </source>
</evidence>
<dbReference type="CDD" id="cd06174">
    <property type="entry name" value="MFS"/>
    <property type="match status" value="1"/>
</dbReference>
<comment type="subcellular location">
    <subcellularLocation>
        <location evidence="1">Lysosome membrane</location>
        <topology evidence="1">Multi-pass membrane protein</topology>
    </subcellularLocation>
</comment>
<evidence type="ECO:0000256" key="21">
    <source>
        <dbReference type="ARBA" id="ARBA00044985"/>
    </source>
</evidence>
<dbReference type="SUPFAM" id="SSF103473">
    <property type="entry name" value="MFS general substrate transporter"/>
    <property type="match status" value="1"/>
</dbReference>
<comment type="similarity">
    <text evidence="2">Belongs to the major facilitator superfamily.</text>
</comment>
<evidence type="ECO:0000256" key="3">
    <source>
        <dbReference type="ARBA" id="ARBA00022448"/>
    </source>
</evidence>
<feature type="transmembrane region" description="Helical" evidence="25">
    <location>
        <begin position="386"/>
        <end position="404"/>
    </location>
</feature>
<comment type="catalytic activity">
    <reaction evidence="18">
        <text>L-histidyl-L-alpha-amino acid(out) = L-histidyl-L-alpha-amino acid(in)</text>
        <dbReference type="Rhea" id="RHEA:79379"/>
        <dbReference type="ChEBI" id="CHEBI:229964"/>
    </reaction>
</comment>
<dbReference type="EMBL" id="CAXDID020000093">
    <property type="protein sequence ID" value="CAL6023233.1"/>
    <property type="molecule type" value="Genomic_DNA"/>
</dbReference>
<comment type="catalytic activity">
    <reaction evidence="14">
        <text>L-aspartyl-L-lysine(out) = L-aspartyl-L-lysine(in)</text>
        <dbReference type="Rhea" id="RHEA:79411"/>
        <dbReference type="ChEBI" id="CHEBI:229953"/>
    </reaction>
</comment>
<reference evidence="26" key="1">
    <citation type="submission" date="2023-06" db="EMBL/GenBank/DDBJ databases">
        <authorList>
            <person name="Kurt Z."/>
        </authorList>
    </citation>
    <scope>NUCLEOTIDE SEQUENCE</scope>
</reference>
<feature type="transmembrane region" description="Helical" evidence="25">
    <location>
        <begin position="351"/>
        <end position="374"/>
    </location>
</feature>
<comment type="catalytic activity">
    <reaction evidence="11">
        <text>L-alpha-aminoacyl-L-histidine(out) = L-alpha-aminoacyl-L-histidine(in)</text>
        <dbReference type="Rhea" id="RHEA:79375"/>
        <dbReference type="ChEBI" id="CHEBI:229967"/>
    </reaction>
</comment>
<evidence type="ECO:0000256" key="7">
    <source>
        <dbReference type="ARBA" id="ARBA00023228"/>
    </source>
</evidence>
<evidence type="ECO:0000313" key="26">
    <source>
        <dbReference type="EMBL" id="CAI9924019.1"/>
    </source>
</evidence>
<evidence type="ECO:0000256" key="1">
    <source>
        <dbReference type="ARBA" id="ARBA00004155"/>
    </source>
</evidence>
<comment type="catalytic activity">
    <reaction evidence="13">
        <text>L-alpha-aminoacyl-L-lysine(out) = L-alpha-aminoacyl-L-lysine(in)</text>
        <dbReference type="Rhea" id="RHEA:79383"/>
        <dbReference type="ChEBI" id="CHEBI:229966"/>
    </reaction>
</comment>
<comment type="catalytic activity">
    <reaction evidence="15">
        <text>L-arginyl-L-alpha-amino acid(out) = L-arginyl-L-alpha-amino acid(in)</text>
        <dbReference type="Rhea" id="RHEA:79371"/>
        <dbReference type="ChEBI" id="CHEBI:84315"/>
    </reaction>
</comment>
<evidence type="ECO:0000256" key="20">
    <source>
        <dbReference type="ARBA" id="ARBA00044924"/>
    </source>
</evidence>
<dbReference type="Pfam" id="PF07690">
    <property type="entry name" value="MFS_1"/>
    <property type="match status" value="1"/>
</dbReference>
<keyword evidence="6 25" id="KW-0472">Membrane</keyword>
<evidence type="ECO:0000256" key="9">
    <source>
        <dbReference type="ARBA" id="ARBA00044878"/>
    </source>
</evidence>
<evidence type="ECO:0000256" key="17">
    <source>
        <dbReference type="ARBA" id="ARBA00044903"/>
    </source>
</evidence>
<feature type="transmembrane region" description="Helical" evidence="25">
    <location>
        <begin position="46"/>
        <end position="66"/>
    </location>
</feature>
<feature type="transmembrane region" description="Helical" evidence="25">
    <location>
        <begin position="6"/>
        <end position="25"/>
    </location>
</feature>
<keyword evidence="4 25" id="KW-0812">Transmembrane</keyword>
<dbReference type="PANTHER" id="PTHR23512:SF3">
    <property type="entry name" value="MAJOR FACILITATOR SUPERFAMILY DOMAIN-CONTAINING PROTEIN 1"/>
    <property type="match status" value="1"/>
</dbReference>
<evidence type="ECO:0000256" key="15">
    <source>
        <dbReference type="ARBA" id="ARBA00044899"/>
    </source>
</evidence>
<dbReference type="PANTHER" id="PTHR23512">
    <property type="entry name" value="MAJOR FACILITATOR SUPERFAMILY DOMAIN-CONTAINING PROTEIN 1"/>
    <property type="match status" value="1"/>
</dbReference>
<comment type="caution">
    <text evidence="26">The sequence shown here is derived from an EMBL/GenBank/DDBJ whole genome shotgun (WGS) entry which is preliminary data.</text>
</comment>
<sequence length="410" mass="45239">MKTIETLAHILFLSMIIAPNCMFYASANIMSDLLKQFFQSEQVVQLAFSLISIPSIFSIVTISLMIDAFSTVYIFPILQFICCIGTLLTAISDPAHSQALYLIGRFMYGIAGECTLTSQSKIISKIIPQQFHSMAYSIAFCFYMLGEAVAGWVLPIQNSLQKSMYFVLGLQVFGLMGAIFYSFYIKIKGKQNVTKEQLIIQVAEAEIQQAQSKSTCQELFSSLKQLKLPYFLLLIARIAYTCAKSTYDTRSVSAFQEQLNVSKDKAVKFVVSQSITSAVSFIFFSIVSVFMQKSQYLVLFGAIVVSAAYLVFTLSTNIAVGYTTSILIGISFGAFASNASALLVKLAGKSLGASALGIVFSVQYLIMSGMIPLAEYIGQFGEYINGWIYFGLALLCIVLLVIIIQKWVGW</sequence>
<dbReference type="EMBL" id="CATOUU010000302">
    <property type="protein sequence ID" value="CAI9924019.1"/>
    <property type="molecule type" value="Genomic_DNA"/>
</dbReference>